<accession>A0A183VCI1</accession>
<proteinExistence type="predicted"/>
<evidence type="ECO:0000313" key="3">
    <source>
        <dbReference type="WBParaSite" id="TCNE_0001845501-mRNA-1"/>
    </source>
</evidence>
<dbReference type="WBParaSite" id="TCNE_0001845501-mRNA-1">
    <property type="protein sequence ID" value="TCNE_0001845501-mRNA-1"/>
    <property type="gene ID" value="TCNE_0001845501"/>
</dbReference>
<name>A0A183VCI1_TOXCA</name>
<gene>
    <name evidence="1" type="ORF">TCNE_LOCUS18452</name>
</gene>
<evidence type="ECO:0000313" key="1">
    <source>
        <dbReference type="EMBL" id="VDM49773.1"/>
    </source>
</evidence>
<protein>
    <submittedName>
        <fullName evidence="3">Ovule protein</fullName>
    </submittedName>
</protein>
<dbReference type="EMBL" id="UYWY01025543">
    <property type="protein sequence ID" value="VDM49773.1"/>
    <property type="molecule type" value="Genomic_DNA"/>
</dbReference>
<organism evidence="2 3">
    <name type="scientific">Toxocara canis</name>
    <name type="common">Canine roundworm</name>
    <dbReference type="NCBI Taxonomy" id="6265"/>
    <lineage>
        <taxon>Eukaryota</taxon>
        <taxon>Metazoa</taxon>
        <taxon>Ecdysozoa</taxon>
        <taxon>Nematoda</taxon>
        <taxon>Chromadorea</taxon>
        <taxon>Rhabditida</taxon>
        <taxon>Spirurina</taxon>
        <taxon>Ascaridomorpha</taxon>
        <taxon>Ascaridoidea</taxon>
        <taxon>Toxocaridae</taxon>
        <taxon>Toxocara</taxon>
    </lineage>
</organism>
<evidence type="ECO:0000313" key="2">
    <source>
        <dbReference type="Proteomes" id="UP000050794"/>
    </source>
</evidence>
<reference evidence="1 2" key="2">
    <citation type="submission" date="2018-11" db="EMBL/GenBank/DDBJ databases">
        <authorList>
            <consortium name="Pathogen Informatics"/>
        </authorList>
    </citation>
    <scope>NUCLEOTIDE SEQUENCE [LARGE SCALE GENOMIC DNA]</scope>
</reference>
<reference evidence="3" key="1">
    <citation type="submission" date="2016-06" db="UniProtKB">
        <authorList>
            <consortium name="WormBaseParasite"/>
        </authorList>
    </citation>
    <scope>IDENTIFICATION</scope>
</reference>
<sequence length="142" mass="16000">MSNPRRQLKKEQTNKANKKCCSLYTAPSLPYAGIEQRGKTFVNESYSSNLQSPKNHFQFIVTAVLQPLLKALKKKSVWRPQDSYHKFSRGHDTFAICHEARVPKATVPTSLRRRIESGFIVGGQLDDKRESGVFSGSEAKTS</sequence>
<dbReference type="Proteomes" id="UP000050794">
    <property type="component" value="Unassembled WGS sequence"/>
</dbReference>
<keyword evidence="2" id="KW-1185">Reference proteome</keyword>
<dbReference type="AlphaFoldDB" id="A0A183VCI1"/>